<protein>
    <submittedName>
        <fullName evidence="1">Uncharacterized protein</fullName>
    </submittedName>
</protein>
<accession>A0ABU0RR36</accession>
<reference evidence="1 2" key="1">
    <citation type="submission" date="2023-07" db="EMBL/GenBank/DDBJ databases">
        <title>Comparative genomics of wheat-associated soil bacteria to identify genetic determinants of phenazine resistance.</title>
        <authorList>
            <person name="Mouncey N."/>
        </authorList>
    </citation>
    <scope>NUCLEOTIDE SEQUENCE [LARGE SCALE GENOMIC DNA]</scope>
    <source>
        <strain evidence="1 2">W2I16</strain>
    </source>
</reference>
<name>A0ABU0RR36_9ACTN</name>
<evidence type="ECO:0000313" key="1">
    <source>
        <dbReference type="EMBL" id="MDQ0934203.1"/>
    </source>
</evidence>
<comment type="caution">
    <text evidence="1">The sequence shown here is derived from an EMBL/GenBank/DDBJ whole genome shotgun (WGS) entry which is preliminary data.</text>
</comment>
<evidence type="ECO:0000313" key="2">
    <source>
        <dbReference type="Proteomes" id="UP001223072"/>
    </source>
</evidence>
<sequence length="69" mass="7593">MSENLTETFAFTCLNCGTAWKRTFEVFSLPDPAGCLNPLEYVDEDGRAMRSPLTDAVCDVCGSRKVRVG</sequence>
<gene>
    <name evidence="1" type="ORF">QFZ49_004143</name>
</gene>
<organism evidence="1 2">
    <name type="scientific">Streptomyces turgidiscabies</name>
    <dbReference type="NCBI Taxonomy" id="85558"/>
    <lineage>
        <taxon>Bacteria</taxon>
        <taxon>Bacillati</taxon>
        <taxon>Actinomycetota</taxon>
        <taxon>Actinomycetes</taxon>
        <taxon>Kitasatosporales</taxon>
        <taxon>Streptomycetaceae</taxon>
        <taxon>Streptomyces</taxon>
    </lineage>
</organism>
<keyword evidence="2" id="KW-1185">Reference proteome</keyword>
<dbReference type="RefSeq" id="WP_053742706.1">
    <property type="nucleotide sequence ID" value="NZ_JAUSZS010000004.1"/>
</dbReference>
<proteinExistence type="predicted"/>
<dbReference type="EMBL" id="JAUSZS010000004">
    <property type="protein sequence ID" value="MDQ0934203.1"/>
    <property type="molecule type" value="Genomic_DNA"/>
</dbReference>
<dbReference type="Proteomes" id="UP001223072">
    <property type="component" value="Unassembled WGS sequence"/>
</dbReference>